<keyword evidence="4" id="KW-1208">Phospholipid metabolism</keyword>
<feature type="domain" description="Phospholipid/glycerol acyltransferase" evidence="5">
    <location>
        <begin position="48"/>
        <end position="160"/>
    </location>
</feature>
<keyword evidence="4" id="KW-0444">Lipid biosynthesis</keyword>
<evidence type="ECO:0000256" key="3">
    <source>
        <dbReference type="ARBA" id="ARBA00023315"/>
    </source>
</evidence>
<dbReference type="GO" id="GO:0003841">
    <property type="term" value="F:1-acylglycerol-3-phosphate O-acyltransferase activity"/>
    <property type="evidence" value="ECO:0007669"/>
    <property type="project" value="UniProtKB-UniRule"/>
</dbReference>
<protein>
    <recommendedName>
        <fullName evidence="4">1-acyl-sn-glycerol-3-phosphate acyltransferase</fullName>
        <ecNumber evidence="4">2.3.1.51</ecNumber>
    </recommendedName>
</protein>
<name>K9XWI2_STAC7</name>
<evidence type="ECO:0000259" key="5">
    <source>
        <dbReference type="SMART" id="SM00563"/>
    </source>
</evidence>
<dbReference type="HOGENOM" id="CLU_027938_4_5_3"/>
<keyword evidence="2 4" id="KW-0808">Transferase</keyword>
<evidence type="ECO:0000313" key="7">
    <source>
        <dbReference type="Proteomes" id="UP000010473"/>
    </source>
</evidence>
<keyword evidence="3 4" id="KW-0012">Acyltransferase</keyword>
<proteinExistence type="inferred from homology"/>
<dbReference type="SUPFAM" id="SSF69593">
    <property type="entry name" value="Glycerol-3-phosphate (1)-acyltransferase"/>
    <property type="match status" value="1"/>
</dbReference>
<dbReference type="SMART" id="SM00563">
    <property type="entry name" value="PlsC"/>
    <property type="match status" value="1"/>
</dbReference>
<gene>
    <name evidence="6" type="ordered locus">Sta7437_2922</name>
</gene>
<dbReference type="GO" id="GO:0016020">
    <property type="term" value="C:membrane"/>
    <property type="evidence" value="ECO:0007669"/>
    <property type="project" value="InterPro"/>
</dbReference>
<accession>K9XWI2</accession>
<dbReference type="CDD" id="cd07989">
    <property type="entry name" value="LPLAT_AGPAT-like"/>
    <property type="match status" value="1"/>
</dbReference>
<dbReference type="Pfam" id="PF01553">
    <property type="entry name" value="Acyltransferase"/>
    <property type="match status" value="1"/>
</dbReference>
<sequence>MVKQKEREPFPSFALYHFAKWSLVNPLFRSYFRGKIYGGEKVPQSGSLIVVSNHASDFDPPLLSNAVRRPVAFMAKEELFQVPVLKQTIKLYGAYPVKRGKSDRSSLKAAMLALENGWIAGIFLDGTRTPDAKITNPKLGAALIAAKTKVPLVPVSLWGTEKIFQLGSYLPRPVPITIRIGDLISPPQSTQREELEAVTNNCAEIINQMHALGR</sequence>
<evidence type="ECO:0000256" key="1">
    <source>
        <dbReference type="ARBA" id="ARBA00008655"/>
    </source>
</evidence>
<keyword evidence="4" id="KW-0594">Phospholipid biosynthesis</keyword>
<dbReference type="OrthoDB" id="9803035at2"/>
<dbReference type="Proteomes" id="UP000010473">
    <property type="component" value="Chromosome"/>
</dbReference>
<keyword evidence="4" id="KW-0443">Lipid metabolism</keyword>
<comment type="domain">
    <text evidence="4">The HXXXXD motif is essential for acyltransferase activity and may constitute the binding site for the phosphate moiety of the glycerol-3-phosphate.</text>
</comment>
<organism evidence="6 7">
    <name type="scientific">Stanieria cyanosphaera (strain ATCC 29371 / PCC 7437)</name>
    <dbReference type="NCBI Taxonomy" id="111780"/>
    <lineage>
        <taxon>Bacteria</taxon>
        <taxon>Bacillati</taxon>
        <taxon>Cyanobacteriota</taxon>
        <taxon>Cyanophyceae</taxon>
        <taxon>Pleurocapsales</taxon>
        <taxon>Dermocarpellaceae</taxon>
        <taxon>Stanieria</taxon>
    </lineage>
</organism>
<dbReference type="AlphaFoldDB" id="K9XWI2"/>
<evidence type="ECO:0000313" key="6">
    <source>
        <dbReference type="EMBL" id="AFZ36441.1"/>
    </source>
</evidence>
<comment type="catalytic activity">
    <reaction evidence="4">
        <text>a 1-acyl-sn-glycero-3-phosphate + an acyl-CoA = a 1,2-diacyl-sn-glycero-3-phosphate + CoA</text>
        <dbReference type="Rhea" id="RHEA:19709"/>
        <dbReference type="ChEBI" id="CHEBI:57287"/>
        <dbReference type="ChEBI" id="CHEBI:57970"/>
        <dbReference type="ChEBI" id="CHEBI:58342"/>
        <dbReference type="ChEBI" id="CHEBI:58608"/>
        <dbReference type="EC" id="2.3.1.51"/>
    </reaction>
</comment>
<dbReference type="NCBIfam" id="TIGR00530">
    <property type="entry name" value="AGP_acyltrn"/>
    <property type="match status" value="1"/>
</dbReference>
<dbReference type="STRING" id="111780.Sta7437_2922"/>
<comment type="similarity">
    <text evidence="1 4">Belongs to the 1-acyl-sn-glycerol-3-phosphate acyltransferase family.</text>
</comment>
<dbReference type="EC" id="2.3.1.51" evidence="4"/>
<dbReference type="EMBL" id="CP003653">
    <property type="protein sequence ID" value="AFZ36441.1"/>
    <property type="molecule type" value="Genomic_DNA"/>
</dbReference>
<dbReference type="PANTHER" id="PTHR10434">
    <property type="entry name" value="1-ACYL-SN-GLYCEROL-3-PHOSPHATE ACYLTRANSFERASE"/>
    <property type="match status" value="1"/>
</dbReference>
<dbReference type="GO" id="GO:0006654">
    <property type="term" value="P:phosphatidic acid biosynthetic process"/>
    <property type="evidence" value="ECO:0007669"/>
    <property type="project" value="TreeGrafter"/>
</dbReference>
<evidence type="ECO:0000256" key="2">
    <source>
        <dbReference type="ARBA" id="ARBA00022679"/>
    </source>
</evidence>
<reference evidence="7" key="1">
    <citation type="journal article" date="2013" name="Proc. Natl. Acad. Sci. U.S.A.">
        <title>Improving the coverage of the cyanobacterial phylum using diversity-driven genome sequencing.</title>
        <authorList>
            <person name="Shih P.M."/>
            <person name="Wu D."/>
            <person name="Latifi A."/>
            <person name="Axen S.D."/>
            <person name="Fewer D.P."/>
            <person name="Talla E."/>
            <person name="Calteau A."/>
            <person name="Cai F."/>
            <person name="Tandeau de Marsac N."/>
            <person name="Rippka R."/>
            <person name="Herdman M."/>
            <person name="Sivonen K."/>
            <person name="Coursin T."/>
            <person name="Laurent T."/>
            <person name="Goodwin L."/>
            <person name="Nolan M."/>
            <person name="Davenport K.W."/>
            <person name="Han C.S."/>
            <person name="Rubin E.M."/>
            <person name="Eisen J.A."/>
            <person name="Woyke T."/>
            <person name="Gugger M."/>
            <person name="Kerfeld C.A."/>
        </authorList>
    </citation>
    <scope>NUCLEOTIDE SEQUENCE [LARGE SCALE GENOMIC DNA]</scope>
    <source>
        <strain evidence="7">ATCC 29371 / PCC 7437</strain>
    </source>
</reference>
<dbReference type="InterPro" id="IPR002123">
    <property type="entry name" value="Plipid/glycerol_acylTrfase"/>
</dbReference>
<dbReference type="RefSeq" id="WP_015194108.1">
    <property type="nucleotide sequence ID" value="NC_019748.1"/>
</dbReference>
<dbReference type="eggNOG" id="COG0204">
    <property type="taxonomic scope" value="Bacteria"/>
</dbReference>
<dbReference type="KEGG" id="scs:Sta7437_2922"/>
<dbReference type="InterPro" id="IPR004552">
    <property type="entry name" value="AGP_acyltrans"/>
</dbReference>
<dbReference type="PATRIC" id="fig|111780.3.peg.3038"/>
<dbReference type="PANTHER" id="PTHR10434:SF11">
    <property type="entry name" value="1-ACYL-SN-GLYCEROL-3-PHOSPHATE ACYLTRANSFERASE"/>
    <property type="match status" value="1"/>
</dbReference>
<evidence type="ECO:0000256" key="4">
    <source>
        <dbReference type="RuleBase" id="RU361267"/>
    </source>
</evidence>
<keyword evidence="7" id="KW-1185">Reference proteome</keyword>